<organism evidence="4 5">
    <name type="scientific">Roseateles aquatilis</name>
    <dbReference type="NCBI Taxonomy" id="431061"/>
    <lineage>
        <taxon>Bacteria</taxon>
        <taxon>Pseudomonadati</taxon>
        <taxon>Pseudomonadota</taxon>
        <taxon>Betaproteobacteria</taxon>
        <taxon>Burkholderiales</taxon>
        <taxon>Sphaerotilaceae</taxon>
        <taxon>Roseateles</taxon>
    </lineage>
</organism>
<evidence type="ECO:0000313" key="5">
    <source>
        <dbReference type="Proteomes" id="UP000197468"/>
    </source>
</evidence>
<keyword evidence="2" id="KW-0472">Membrane</keyword>
<dbReference type="PANTHER" id="PTHR30441">
    <property type="entry name" value="DUF748 DOMAIN-CONTAINING PROTEIN"/>
    <property type="match status" value="1"/>
</dbReference>
<feature type="region of interest" description="Disordered" evidence="1">
    <location>
        <begin position="205"/>
        <end position="230"/>
    </location>
</feature>
<proteinExistence type="predicted"/>
<evidence type="ECO:0000259" key="3">
    <source>
        <dbReference type="Pfam" id="PF05170"/>
    </source>
</evidence>
<protein>
    <recommendedName>
        <fullName evidence="3">AsmA domain-containing protein</fullName>
    </recommendedName>
</protein>
<evidence type="ECO:0000256" key="2">
    <source>
        <dbReference type="SAM" id="Phobius"/>
    </source>
</evidence>
<dbReference type="GO" id="GO:0090313">
    <property type="term" value="P:regulation of protein targeting to membrane"/>
    <property type="evidence" value="ECO:0007669"/>
    <property type="project" value="TreeGrafter"/>
</dbReference>
<dbReference type="Pfam" id="PF05170">
    <property type="entry name" value="AsmA"/>
    <property type="match status" value="1"/>
</dbReference>
<dbReference type="InterPro" id="IPR052894">
    <property type="entry name" value="AsmA-related"/>
</dbReference>
<feature type="compositionally biased region" description="Low complexity" evidence="1">
    <location>
        <begin position="212"/>
        <end position="230"/>
    </location>
</feature>
<keyword evidence="5" id="KW-1185">Reference proteome</keyword>
<feature type="region of interest" description="Disordered" evidence="1">
    <location>
        <begin position="250"/>
        <end position="274"/>
    </location>
</feature>
<dbReference type="InterPro" id="IPR007844">
    <property type="entry name" value="AsmA"/>
</dbReference>
<feature type="transmembrane region" description="Helical" evidence="2">
    <location>
        <begin position="15"/>
        <end position="38"/>
    </location>
</feature>
<name>A0A246JI00_9BURK</name>
<dbReference type="EMBL" id="NIOF01000002">
    <property type="protein sequence ID" value="OWQ92254.1"/>
    <property type="molecule type" value="Genomic_DNA"/>
</dbReference>
<evidence type="ECO:0000256" key="1">
    <source>
        <dbReference type="SAM" id="MobiDB-lite"/>
    </source>
</evidence>
<sequence length="748" mass="79394">MAVAPPARHRARHGWALGVGTLLVLLCVAVGVCEWLGWPFLRRPAEQWLSQKLDRAVSFDGSGGQAWQLRLIGNLRLKTHSLTIAGPSWSTTGGPMVQAQDATLVLRYGDLLALRNGDALRVKALRAGELTLRLERDVEGRASWQFGKQPDSSTQIRKRPAVDGVSFDLLEVRQGTAFVDDKIQKISVLARFALRETWTTAQDAASAVRSEASTPTRSATTTVPATAPTAATRAASAAASGARLAVDLGERIAGKPRGASDAEGPGPGEGDRYGVTARAEGHYRGLPLQATLQTGSALPWLSSDPNAPAVAVELRGNIGHARLSFDGQVRDLLVSQGLSGKYTLSGPSLAAVGEPLGITLPTTPAFAMQGRLTREGSRWTTAVAKATIGKSRLSGDFAYDKPGEAVPKLTGELRGSELWLADLGPAVGVPADKTAPKSSRPARVLPDKQFDLPSLRAMNADVGVKLARFESGTTLLQAAEPFNARIVLQDGVLEIRDIDARVARGQVAGRMQLDGREQQAKWEARLRVNGVRLEQWLHLERKNNQPPYVTGVVGGRIALDGRGRSTAELLASADGRMVLYWTDGTLSHLLVEAAGLDIAQGLGMLIKGDDALQVYCGVADLRVKDGLVTPKPLIVDTKDSVVLVDGGMSLATERLALTARVEPKDKSPLTLRTPLNVQGTMGDPKISLEKGPLLKRLVPAAVLGLAVAPLAAIVPLIDLGEDPDDESRAALSECNARLAPLSKGRQGS</sequence>
<evidence type="ECO:0000313" key="4">
    <source>
        <dbReference type="EMBL" id="OWQ92254.1"/>
    </source>
</evidence>
<comment type="caution">
    <text evidence="4">The sequence shown here is derived from an EMBL/GenBank/DDBJ whole genome shotgun (WGS) entry which is preliminary data.</text>
</comment>
<gene>
    <name evidence="4" type="ORF">CDN99_07915</name>
</gene>
<keyword evidence="2" id="KW-1133">Transmembrane helix</keyword>
<dbReference type="PANTHER" id="PTHR30441:SF9">
    <property type="entry name" value="ASMA FAMILY PROTEIN YHJG"/>
    <property type="match status" value="1"/>
</dbReference>
<accession>A0A246JI00</accession>
<dbReference type="AlphaFoldDB" id="A0A246JI00"/>
<reference evidence="4 5" key="1">
    <citation type="journal article" date="2008" name="Int. J. Syst. Evol. Microbiol.">
        <title>Description of Roseateles aquatilis sp. nov. and Roseateles terrae sp. nov., in the class Betaproteobacteria, and emended description of the genus Roseateles.</title>
        <authorList>
            <person name="Gomila M."/>
            <person name="Bowien B."/>
            <person name="Falsen E."/>
            <person name="Moore E.R."/>
            <person name="Lalucat J."/>
        </authorList>
    </citation>
    <scope>NUCLEOTIDE SEQUENCE [LARGE SCALE GENOMIC DNA]</scope>
    <source>
        <strain evidence="4 5">CCUG 48205</strain>
    </source>
</reference>
<dbReference type="Proteomes" id="UP000197468">
    <property type="component" value="Unassembled WGS sequence"/>
</dbReference>
<keyword evidence="2" id="KW-0812">Transmembrane</keyword>
<feature type="domain" description="AsmA" evidence="3">
    <location>
        <begin position="318"/>
        <end position="632"/>
    </location>
</feature>
<dbReference type="GO" id="GO:0005886">
    <property type="term" value="C:plasma membrane"/>
    <property type="evidence" value="ECO:0007669"/>
    <property type="project" value="TreeGrafter"/>
</dbReference>